<evidence type="ECO:0000256" key="3">
    <source>
        <dbReference type="ARBA" id="ARBA00022989"/>
    </source>
</evidence>
<evidence type="ECO:0000256" key="4">
    <source>
        <dbReference type="ARBA" id="ARBA00023136"/>
    </source>
</evidence>
<accession>A0A4R3MZY3</accession>
<proteinExistence type="predicted"/>
<dbReference type="AlphaFoldDB" id="A0A4R3MZY3"/>
<dbReference type="Proteomes" id="UP000294650">
    <property type="component" value="Unassembled WGS sequence"/>
</dbReference>
<dbReference type="InterPro" id="IPR010652">
    <property type="entry name" value="DUF1232"/>
</dbReference>
<dbReference type="EMBL" id="SMAN01000014">
    <property type="protein sequence ID" value="TCT20333.1"/>
    <property type="molecule type" value="Genomic_DNA"/>
</dbReference>
<protein>
    <submittedName>
        <fullName evidence="6">Uncharacterized membrane protein YkvA (DUF1232 family)</fullName>
    </submittedName>
</protein>
<keyword evidence="7" id="KW-1185">Reference proteome</keyword>
<dbReference type="GO" id="GO:0012505">
    <property type="term" value="C:endomembrane system"/>
    <property type="evidence" value="ECO:0007669"/>
    <property type="project" value="UniProtKB-SubCell"/>
</dbReference>
<feature type="domain" description="DUF1232" evidence="5">
    <location>
        <begin position="37"/>
        <end position="70"/>
    </location>
</feature>
<keyword evidence="2" id="KW-0812">Transmembrane</keyword>
<keyword evidence="3" id="KW-1133">Transmembrane helix</keyword>
<comment type="subcellular location">
    <subcellularLocation>
        <location evidence="1">Endomembrane system</location>
        <topology evidence="1">Multi-pass membrane protein</topology>
    </subcellularLocation>
</comment>
<evidence type="ECO:0000313" key="6">
    <source>
        <dbReference type="EMBL" id="TCT20333.1"/>
    </source>
</evidence>
<evidence type="ECO:0000313" key="7">
    <source>
        <dbReference type="Proteomes" id="UP000294650"/>
    </source>
</evidence>
<dbReference type="InterPro" id="IPR016941">
    <property type="entry name" value="UCP029962"/>
</dbReference>
<organism evidence="6 7">
    <name type="scientific">Melghiribacillus thermohalophilus</name>
    <dbReference type="NCBI Taxonomy" id="1324956"/>
    <lineage>
        <taxon>Bacteria</taxon>
        <taxon>Bacillati</taxon>
        <taxon>Bacillota</taxon>
        <taxon>Bacilli</taxon>
        <taxon>Bacillales</taxon>
        <taxon>Bacillaceae</taxon>
        <taxon>Melghiribacillus</taxon>
    </lineage>
</organism>
<dbReference type="OrthoDB" id="2679475at2"/>
<dbReference type="PIRSF" id="PIRSF029962">
    <property type="entry name" value="UCP029962"/>
    <property type="match status" value="1"/>
</dbReference>
<reference evidence="6 7" key="1">
    <citation type="submission" date="2019-03" db="EMBL/GenBank/DDBJ databases">
        <title>Genomic Encyclopedia of Type Strains, Phase IV (KMG-IV): sequencing the most valuable type-strain genomes for metagenomic binning, comparative biology and taxonomic classification.</title>
        <authorList>
            <person name="Goeker M."/>
        </authorList>
    </citation>
    <scope>NUCLEOTIDE SEQUENCE [LARGE SCALE GENOMIC DNA]</scope>
    <source>
        <strain evidence="6 7">DSM 25894</strain>
    </source>
</reference>
<sequence length="90" mass="10466">MNSFRRLKFILAFRKSLPFLKDFFLSREVKVSKKAISILLLVGYLLLPFDVIPDFFTVIGIVDDLTVLTLIFSQIVKMAPDTLKEKYHLE</sequence>
<name>A0A4R3MZY3_9BACI</name>
<dbReference type="RefSeq" id="WP_132372113.1">
    <property type="nucleotide sequence ID" value="NZ_SMAN01000014.1"/>
</dbReference>
<evidence type="ECO:0000256" key="2">
    <source>
        <dbReference type="ARBA" id="ARBA00022692"/>
    </source>
</evidence>
<gene>
    <name evidence="6" type="ORF">EDD68_11415</name>
</gene>
<keyword evidence="4" id="KW-0472">Membrane</keyword>
<evidence type="ECO:0000259" key="5">
    <source>
        <dbReference type="Pfam" id="PF06803"/>
    </source>
</evidence>
<evidence type="ECO:0000256" key="1">
    <source>
        <dbReference type="ARBA" id="ARBA00004127"/>
    </source>
</evidence>
<dbReference type="Pfam" id="PF06803">
    <property type="entry name" value="DUF1232"/>
    <property type="match status" value="1"/>
</dbReference>
<comment type="caution">
    <text evidence="6">The sequence shown here is derived from an EMBL/GenBank/DDBJ whole genome shotgun (WGS) entry which is preliminary data.</text>
</comment>